<dbReference type="RefSeq" id="WP_124684215.1">
    <property type="nucleotide sequence ID" value="NZ_CP033969.1"/>
</dbReference>
<gene>
    <name evidence="2" type="ORF">EHF44_13500</name>
</gene>
<sequence>MPTYDYRCGTCGDFSELRPMARRDEPAVCPGCGGVAARALVAAPGLAGGSADAGAASHGAACACCGPVKLAGRAGGGGWSR</sequence>
<dbReference type="Proteomes" id="UP000270411">
    <property type="component" value="Chromosome 1"/>
</dbReference>
<dbReference type="InterPro" id="IPR013429">
    <property type="entry name" value="Regulatory_FmdB_Zinc_ribbon"/>
</dbReference>
<proteinExistence type="predicted"/>
<dbReference type="SMART" id="SM00834">
    <property type="entry name" value="CxxC_CXXC_SSSS"/>
    <property type="match status" value="1"/>
</dbReference>
<dbReference type="NCBIfam" id="TIGR02605">
    <property type="entry name" value="CxxC_CxxC_SSSS"/>
    <property type="match status" value="1"/>
</dbReference>
<feature type="domain" description="Putative regulatory protein FmdB zinc ribbon" evidence="1">
    <location>
        <begin position="1"/>
        <end position="42"/>
    </location>
</feature>
<evidence type="ECO:0000313" key="2">
    <source>
        <dbReference type="EMBL" id="AZG14380.1"/>
    </source>
</evidence>
<dbReference type="AlphaFoldDB" id="A0A3G8H2G8"/>
<evidence type="ECO:0000259" key="1">
    <source>
        <dbReference type="SMART" id="SM00834"/>
    </source>
</evidence>
<name>A0A3G8H2G8_9BURK</name>
<evidence type="ECO:0000313" key="3">
    <source>
        <dbReference type="Proteomes" id="UP000270411"/>
    </source>
</evidence>
<organism evidence="2 3">
    <name type="scientific">Cupriavidus pauculus</name>
    <dbReference type="NCBI Taxonomy" id="82633"/>
    <lineage>
        <taxon>Bacteria</taxon>
        <taxon>Pseudomonadati</taxon>
        <taxon>Pseudomonadota</taxon>
        <taxon>Betaproteobacteria</taxon>
        <taxon>Burkholderiales</taxon>
        <taxon>Burkholderiaceae</taxon>
        <taxon>Cupriavidus</taxon>
    </lineage>
</organism>
<accession>A0A3G8H2G8</accession>
<dbReference type="Pfam" id="PF09723">
    <property type="entry name" value="Zn_ribbon_8"/>
    <property type="match status" value="1"/>
</dbReference>
<reference evidence="3" key="1">
    <citation type="submission" date="2018-11" db="EMBL/GenBank/DDBJ databases">
        <title>FDA dAtabase for Regulatory Grade micrObial Sequences (FDA-ARGOS): Supporting development and validation of Infectious Disease Dx tests.</title>
        <authorList>
            <person name="Goldberg B."/>
            <person name="Campos J."/>
            <person name="Tallon L."/>
            <person name="Sadzewicz L."/>
            <person name="Zhao X."/>
            <person name="Vavikolanu K."/>
            <person name="Mehta A."/>
            <person name="Aluvathingal J."/>
            <person name="Nadendla S."/>
            <person name="Geyer C."/>
            <person name="Nandy P."/>
            <person name="Yan Y."/>
            <person name="Sichtig H."/>
        </authorList>
    </citation>
    <scope>NUCLEOTIDE SEQUENCE [LARGE SCALE GENOMIC DNA]</scope>
    <source>
        <strain evidence="3">FDAARGOS_614</strain>
    </source>
</reference>
<dbReference type="KEGG" id="cpau:EHF44_13500"/>
<dbReference type="EMBL" id="CP033969">
    <property type="protein sequence ID" value="AZG14380.1"/>
    <property type="molecule type" value="Genomic_DNA"/>
</dbReference>
<dbReference type="OrthoDB" id="9813321at2"/>
<protein>
    <submittedName>
        <fullName evidence="2">Zinc ribbon domain-containing protein</fullName>
    </submittedName>
</protein>